<protein>
    <submittedName>
        <fullName evidence="10">Polyprenyl glycosylphosphotransferase</fullName>
    </submittedName>
</protein>
<evidence type="ECO:0000256" key="8">
    <source>
        <dbReference type="SAM" id="Phobius"/>
    </source>
</evidence>
<evidence type="ECO:0000256" key="2">
    <source>
        <dbReference type="ARBA" id="ARBA00006464"/>
    </source>
</evidence>
<dbReference type="InterPro" id="IPR017475">
    <property type="entry name" value="EPS_sugar_tfrase"/>
</dbReference>
<comment type="similarity">
    <text evidence="2">Belongs to the bacterial sugar transferase family.</text>
</comment>
<dbReference type="PANTHER" id="PTHR30576">
    <property type="entry name" value="COLANIC BIOSYNTHESIS UDP-GLUCOSE LIPID CARRIER TRANSFERASE"/>
    <property type="match status" value="1"/>
</dbReference>
<evidence type="ECO:0000256" key="6">
    <source>
        <dbReference type="ARBA" id="ARBA00023136"/>
    </source>
</evidence>
<dbReference type="Proteomes" id="UP000019754">
    <property type="component" value="Unassembled WGS sequence"/>
</dbReference>
<keyword evidence="11" id="KW-1185">Reference proteome</keyword>
<dbReference type="Gene3D" id="3.40.50.720">
    <property type="entry name" value="NAD(P)-binding Rossmann-like Domain"/>
    <property type="match status" value="1"/>
</dbReference>
<dbReference type="OrthoDB" id="9808602at2"/>
<evidence type="ECO:0000313" key="10">
    <source>
        <dbReference type="EMBL" id="EYT49098.1"/>
    </source>
</evidence>
<dbReference type="NCBIfam" id="TIGR03025">
    <property type="entry name" value="EPS_sugtrans"/>
    <property type="match status" value="1"/>
</dbReference>
<dbReference type="AlphaFoldDB" id="A0A022L032"/>
<dbReference type="Pfam" id="PF13727">
    <property type="entry name" value="CoA_binding_3"/>
    <property type="match status" value="1"/>
</dbReference>
<feature type="transmembrane region" description="Helical" evidence="8">
    <location>
        <begin position="69"/>
        <end position="89"/>
    </location>
</feature>
<evidence type="ECO:0000313" key="11">
    <source>
        <dbReference type="Proteomes" id="UP000019754"/>
    </source>
</evidence>
<evidence type="ECO:0000256" key="5">
    <source>
        <dbReference type="ARBA" id="ARBA00022989"/>
    </source>
</evidence>
<proteinExistence type="inferred from homology"/>
<keyword evidence="4 8" id="KW-0812">Transmembrane</keyword>
<dbReference type="STRING" id="1249481.D641_0108985"/>
<keyword evidence="5 8" id="KW-1133">Transmembrane helix</keyword>
<evidence type="ECO:0000256" key="3">
    <source>
        <dbReference type="ARBA" id="ARBA00022679"/>
    </source>
</evidence>
<dbReference type="GO" id="GO:0016020">
    <property type="term" value="C:membrane"/>
    <property type="evidence" value="ECO:0007669"/>
    <property type="project" value="UniProtKB-SubCell"/>
</dbReference>
<evidence type="ECO:0000259" key="9">
    <source>
        <dbReference type="Pfam" id="PF02397"/>
    </source>
</evidence>
<comment type="subcellular location">
    <subcellularLocation>
        <location evidence="1">Membrane</location>
        <topology evidence="1">Multi-pass membrane protein</topology>
    </subcellularLocation>
</comment>
<feature type="transmembrane region" description="Helical" evidence="8">
    <location>
        <begin position="300"/>
        <end position="322"/>
    </location>
</feature>
<dbReference type="InterPro" id="IPR003362">
    <property type="entry name" value="Bact_transf"/>
</dbReference>
<name>A0A022L032_9MICO</name>
<comment type="caution">
    <text evidence="10">The sequence shown here is derived from an EMBL/GenBank/DDBJ whole genome shotgun (WGS) entry which is preliminary data.</text>
</comment>
<sequence length="494" mass="54311">MTRLDAERTAAAHRRAATGTQRRAEARLRLLTLPAMIVADMLALALAGGIAFAVRQVVLPPAGDLRENVASASLIMALGWLAAIAVLGGYDRRQLTSGPQLYRNVLHASGAAFGVIGALVYLLDLELSRAFFLAFFAAGPPLLLLNRLLMRRGLATARVRGRFRQSVIAVGSLDHVGGIAATLHRERWLGYDIVGAVTPGGIADSSRLGIPVLGAERDLLAIAESAAPDMLLFTAGSTSSAEEFRRTAWKLEHERIGVIVVPALTEISADRVTMRPVAGLPLVYMDLPRARQALRWTKRLFDVIVAAVLLALISPLLAVIALRIRAHDGGPVIFRQQRVGRDGKHFEFLKFRTMVTDAEAVKVEMVERAVQDRGNTVMFKMRNDPRITAPGRFLRRFSLDELPQLWNVLRGDMSLVGPRPALPGEVERYDDDARRRLHVRPGITGLWQVSGRGDLSWEDTVRLDTYYVDNWSFTQDIQILVRTVKAVLASSGAY</sequence>
<dbReference type="RefSeq" id="WP_017823327.1">
    <property type="nucleotide sequence ID" value="NZ_AORC01000010.1"/>
</dbReference>
<reference evidence="10 11" key="1">
    <citation type="journal article" date="2013" name="Genome Announc.">
        <title>Draft genome sequence of an Actinobacterium, Brachybacterium muris strain UCD-AY4.</title>
        <authorList>
            <person name="Lo J.R."/>
            <person name="Lang J.M."/>
            <person name="Darling A.E."/>
            <person name="Eisen J.A."/>
            <person name="Coil D.A."/>
        </authorList>
    </citation>
    <scope>NUCLEOTIDE SEQUENCE [LARGE SCALE GENOMIC DNA]</scope>
    <source>
        <strain evidence="10 11">UCD-AY4</strain>
    </source>
</reference>
<evidence type="ECO:0000256" key="1">
    <source>
        <dbReference type="ARBA" id="ARBA00004141"/>
    </source>
</evidence>
<dbReference type="GO" id="GO:0016780">
    <property type="term" value="F:phosphotransferase activity, for other substituted phosphate groups"/>
    <property type="evidence" value="ECO:0007669"/>
    <property type="project" value="TreeGrafter"/>
</dbReference>
<accession>A0A022L032</accession>
<feature type="domain" description="Bacterial sugar transferase" evidence="9">
    <location>
        <begin position="298"/>
        <end position="488"/>
    </location>
</feature>
<evidence type="ECO:0000256" key="4">
    <source>
        <dbReference type="ARBA" id="ARBA00022692"/>
    </source>
</evidence>
<organism evidence="10 11">
    <name type="scientific">Brachybacterium muris UCD-AY4</name>
    <dbReference type="NCBI Taxonomy" id="1249481"/>
    <lineage>
        <taxon>Bacteria</taxon>
        <taxon>Bacillati</taxon>
        <taxon>Actinomycetota</taxon>
        <taxon>Actinomycetes</taxon>
        <taxon>Micrococcales</taxon>
        <taxon>Dermabacteraceae</taxon>
        <taxon>Brachybacterium</taxon>
    </lineage>
</organism>
<dbReference type="PANTHER" id="PTHR30576:SF10">
    <property type="entry name" value="SLL5057 PROTEIN"/>
    <property type="match status" value="1"/>
</dbReference>
<evidence type="ECO:0000256" key="7">
    <source>
        <dbReference type="SAM" id="MobiDB-lite"/>
    </source>
</evidence>
<gene>
    <name evidence="10" type="ORF">D641_0108985</name>
</gene>
<dbReference type="Pfam" id="PF02397">
    <property type="entry name" value="Bac_transf"/>
    <property type="match status" value="1"/>
</dbReference>
<feature type="compositionally biased region" description="Basic and acidic residues" evidence="7">
    <location>
        <begin position="1"/>
        <end position="10"/>
    </location>
</feature>
<feature type="transmembrane region" description="Helical" evidence="8">
    <location>
        <begin position="101"/>
        <end position="123"/>
    </location>
</feature>
<keyword evidence="6 8" id="KW-0472">Membrane</keyword>
<feature type="transmembrane region" description="Helical" evidence="8">
    <location>
        <begin position="129"/>
        <end position="150"/>
    </location>
</feature>
<dbReference type="HOGENOM" id="CLU_024920_3_4_11"/>
<feature type="region of interest" description="Disordered" evidence="7">
    <location>
        <begin position="1"/>
        <end position="20"/>
    </location>
</feature>
<feature type="transmembrane region" description="Helical" evidence="8">
    <location>
        <begin position="30"/>
        <end position="54"/>
    </location>
</feature>
<dbReference type="EMBL" id="AORC01000010">
    <property type="protein sequence ID" value="EYT49098.1"/>
    <property type="molecule type" value="Genomic_DNA"/>
</dbReference>
<keyword evidence="3 10" id="KW-0808">Transferase</keyword>